<dbReference type="PROSITE" id="PS50112">
    <property type="entry name" value="PAS"/>
    <property type="match status" value="1"/>
</dbReference>
<dbReference type="PANTHER" id="PTHR44757">
    <property type="entry name" value="DIGUANYLATE CYCLASE DGCP"/>
    <property type="match status" value="1"/>
</dbReference>
<dbReference type="Gene3D" id="3.30.70.270">
    <property type="match status" value="1"/>
</dbReference>
<dbReference type="SMART" id="SM00267">
    <property type="entry name" value="GGDEF"/>
    <property type="match status" value="1"/>
</dbReference>
<dbReference type="InterPro" id="IPR000014">
    <property type="entry name" value="PAS"/>
</dbReference>
<dbReference type="Proteomes" id="UP000295729">
    <property type="component" value="Unassembled WGS sequence"/>
</dbReference>
<dbReference type="SUPFAM" id="SSF55073">
    <property type="entry name" value="Nucleotide cyclase"/>
    <property type="match status" value="1"/>
</dbReference>
<dbReference type="OrthoDB" id="9812358at2"/>
<dbReference type="InterPro" id="IPR000160">
    <property type="entry name" value="GGDEF_dom"/>
</dbReference>
<dbReference type="CDD" id="cd01949">
    <property type="entry name" value="GGDEF"/>
    <property type="match status" value="1"/>
</dbReference>
<dbReference type="InterPro" id="IPR029787">
    <property type="entry name" value="Nucleotide_cyclase"/>
</dbReference>
<dbReference type="CDD" id="cd00130">
    <property type="entry name" value="PAS"/>
    <property type="match status" value="1"/>
</dbReference>
<name>A0A4R6XCI1_9GAMM</name>
<feature type="domain" description="PAS" evidence="1">
    <location>
        <begin position="15"/>
        <end position="84"/>
    </location>
</feature>
<dbReference type="EMBL" id="SNZA01000001">
    <property type="protein sequence ID" value="TDR14887.1"/>
    <property type="molecule type" value="Genomic_DNA"/>
</dbReference>
<dbReference type="RefSeq" id="WP_133559529.1">
    <property type="nucleotide sequence ID" value="NZ_SNZA01000001.1"/>
</dbReference>
<evidence type="ECO:0000259" key="2">
    <source>
        <dbReference type="PROSITE" id="PS50887"/>
    </source>
</evidence>
<dbReference type="AlphaFoldDB" id="A0A4R6XCI1"/>
<evidence type="ECO:0000313" key="3">
    <source>
        <dbReference type="EMBL" id="TDR14887.1"/>
    </source>
</evidence>
<dbReference type="Pfam" id="PF00990">
    <property type="entry name" value="GGDEF"/>
    <property type="match status" value="1"/>
</dbReference>
<dbReference type="InterPro" id="IPR035965">
    <property type="entry name" value="PAS-like_dom_sf"/>
</dbReference>
<protein>
    <submittedName>
        <fullName evidence="3">Diguanylate cyclase (GGDEF)-like protein</fullName>
    </submittedName>
</protein>
<dbReference type="SUPFAM" id="SSF55785">
    <property type="entry name" value="PYP-like sensor domain (PAS domain)"/>
    <property type="match status" value="1"/>
</dbReference>
<keyword evidence="4" id="KW-1185">Reference proteome</keyword>
<dbReference type="InterPro" id="IPR052155">
    <property type="entry name" value="Biofilm_reg_signaling"/>
</dbReference>
<evidence type="ECO:0000259" key="1">
    <source>
        <dbReference type="PROSITE" id="PS50112"/>
    </source>
</evidence>
<proteinExistence type="predicted"/>
<organism evidence="3 4">
    <name type="scientific">Marinomonas communis</name>
    <dbReference type="NCBI Taxonomy" id="28254"/>
    <lineage>
        <taxon>Bacteria</taxon>
        <taxon>Pseudomonadati</taxon>
        <taxon>Pseudomonadota</taxon>
        <taxon>Gammaproteobacteria</taxon>
        <taxon>Oceanospirillales</taxon>
        <taxon>Oceanospirillaceae</taxon>
        <taxon>Marinomonas</taxon>
    </lineage>
</organism>
<reference evidence="3 4" key="1">
    <citation type="submission" date="2019-03" db="EMBL/GenBank/DDBJ databases">
        <title>Genomic Encyclopedia of Type Strains, Phase IV (KMG-IV): sequencing the most valuable type-strain genomes for metagenomic binning, comparative biology and taxonomic classification.</title>
        <authorList>
            <person name="Goeker M."/>
        </authorList>
    </citation>
    <scope>NUCLEOTIDE SEQUENCE [LARGE SCALE GENOMIC DNA]</scope>
    <source>
        <strain evidence="3 4">DSM 5604</strain>
    </source>
</reference>
<comment type="caution">
    <text evidence="3">The sequence shown here is derived from an EMBL/GenBank/DDBJ whole genome shotgun (WGS) entry which is preliminary data.</text>
</comment>
<dbReference type="Gene3D" id="3.30.450.20">
    <property type="entry name" value="PAS domain"/>
    <property type="match status" value="1"/>
</dbReference>
<feature type="domain" description="GGDEF" evidence="2">
    <location>
        <begin position="314"/>
        <end position="441"/>
    </location>
</feature>
<gene>
    <name evidence="3" type="ORF">C8D85_0236</name>
</gene>
<dbReference type="PANTHER" id="PTHR44757:SF2">
    <property type="entry name" value="BIOFILM ARCHITECTURE MAINTENANCE PROTEIN MBAA"/>
    <property type="match status" value="1"/>
</dbReference>
<evidence type="ECO:0000313" key="4">
    <source>
        <dbReference type="Proteomes" id="UP000295729"/>
    </source>
</evidence>
<dbReference type="PROSITE" id="PS50887">
    <property type="entry name" value="GGDEF"/>
    <property type="match status" value="1"/>
</dbReference>
<dbReference type="InterPro" id="IPR043128">
    <property type="entry name" value="Rev_trsase/Diguanyl_cyclase"/>
</dbReference>
<dbReference type="NCBIfam" id="TIGR00254">
    <property type="entry name" value="GGDEF"/>
    <property type="match status" value="1"/>
</dbReference>
<sequence length="441" mass="49527">MIDRTIPIDIVMSSLDSIEGGIIILDKNGKVAHVNDWILKHCQLNRDALIKRKLEYVFEGISPALLSALEQARSSTLSRMLSHKMHKQLLPLHVSNQSGQHKLDISVLVTPLSEVGGVLLRVIDYTALVRRETQIRFNEKLLTLEKDFLSRAPNLSESLAEYIEAFTDRVNRLPHSFHAQVAVIINDHFLRFIDPSHPASYKSVESIILSRSANDAIHEISQIKDSSGAIFHAIHDVNKEKVKGYIVFTSTNDEGNSHLAHKNLLKITDLVNNLIEWKTNYEKLHFLANNDILTGLLNRGALTTAFNNALKESDKLSLLFIDLNKFKQVNDVHGHHIGDKVLQKMASKINSVLAPDDLAFRIGGDEFVILRKHANNIKELEASLLETISKSFLCESIPISMSASVGYASYPEHGQSLNELLLVSDKHMYHHKNSKQGTLEL</sequence>
<accession>A0A4R6XCI1</accession>